<evidence type="ECO:0000256" key="1">
    <source>
        <dbReference type="SAM" id="SignalP"/>
    </source>
</evidence>
<feature type="chain" id="PRO_5046497464" evidence="1">
    <location>
        <begin position="22"/>
        <end position="171"/>
    </location>
</feature>
<keyword evidence="3" id="KW-1185">Reference proteome</keyword>
<name>A0ABQ6S5W1_9BACT</name>
<dbReference type="PROSITE" id="PS51257">
    <property type="entry name" value="PROKAR_LIPOPROTEIN"/>
    <property type="match status" value="1"/>
</dbReference>
<keyword evidence="1" id="KW-0732">Signal</keyword>
<dbReference type="RefSeq" id="WP_009598010.1">
    <property type="nucleotide sequence ID" value="NZ_CALCKD010000034.1"/>
</dbReference>
<reference evidence="2 3" key="1">
    <citation type="journal article" date="2019" name="Nat. Med.">
        <title>A library of human gut bacterial isolates paired with longitudinal multiomics data enables mechanistic microbiome research.</title>
        <authorList>
            <person name="Poyet M."/>
            <person name="Groussin M."/>
            <person name="Gibbons S.M."/>
            <person name="Avila-Pacheco J."/>
            <person name="Jiang X."/>
            <person name="Kearney S.M."/>
            <person name="Perrotta A.R."/>
            <person name="Berdy B."/>
            <person name="Zhao S."/>
            <person name="Lieberman T.D."/>
            <person name="Swanson P.K."/>
            <person name="Smith M."/>
            <person name="Roesemann S."/>
            <person name="Alexander J.E."/>
            <person name="Rich S.A."/>
            <person name="Livny J."/>
            <person name="Vlamakis H."/>
            <person name="Clish C."/>
            <person name="Bullock K."/>
            <person name="Deik A."/>
            <person name="Scott J."/>
            <person name="Pierce K.A."/>
            <person name="Xavier R.J."/>
            <person name="Alm E.J."/>
        </authorList>
    </citation>
    <scope>NUCLEOTIDE SEQUENCE [LARGE SCALE GENOMIC DNA]</scope>
    <source>
        <strain evidence="2 3">BIOML-A1</strain>
    </source>
</reference>
<comment type="caution">
    <text evidence="2">The sequence shown here is derived from an EMBL/GenBank/DDBJ whole genome shotgun (WGS) entry which is preliminary data.</text>
</comment>
<dbReference type="Proteomes" id="UP000324870">
    <property type="component" value="Unassembled WGS sequence"/>
</dbReference>
<accession>A0ABQ6S5W1</accession>
<evidence type="ECO:0000313" key="2">
    <source>
        <dbReference type="EMBL" id="KAA3160289.1"/>
    </source>
</evidence>
<sequence length="171" mass="19048">MKTILKPLSIIILIMALAGCAAQKSGNTPGKSTAEEVLYTQALKALEERNFIIKIDEFHFPSDKAPVNSTNSYVSMQGSHAVIRMSQDFPSQIPSNRNTESDNAEITKGSAKKNGDIQFHMLIKGAEKWQDRELIIILYKNTNQCFVNINRGHSGQNIVNFKGYVYPLATE</sequence>
<dbReference type="Gene3D" id="2.40.128.410">
    <property type="match status" value="1"/>
</dbReference>
<feature type="signal peptide" evidence="1">
    <location>
        <begin position="1"/>
        <end position="21"/>
    </location>
</feature>
<protein>
    <submittedName>
        <fullName evidence="2">DUF4251 domain-containing protein</fullName>
    </submittedName>
</protein>
<proteinExistence type="predicted"/>
<gene>
    <name evidence="2" type="ORF">F2A26_03510</name>
</gene>
<organism evidence="2 3">
    <name type="scientific">Alistipes finegoldii</name>
    <dbReference type="NCBI Taxonomy" id="214856"/>
    <lineage>
        <taxon>Bacteria</taxon>
        <taxon>Pseudomonadati</taxon>
        <taxon>Bacteroidota</taxon>
        <taxon>Bacteroidia</taxon>
        <taxon>Bacteroidales</taxon>
        <taxon>Rikenellaceae</taxon>
        <taxon>Alistipes</taxon>
    </lineage>
</organism>
<evidence type="ECO:0000313" key="3">
    <source>
        <dbReference type="Proteomes" id="UP000324870"/>
    </source>
</evidence>
<dbReference type="EMBL" id="VVND01000003">
    <property type="protein sequence ID" value="KAA3160289.1"/>
    <property type="molecule type" value="Genomic_DNA"/>
</dbReference>